<dbReference type="InterPro" id="IPR001789">
    <property type="entry name" value="Sig_transdc_resp-reg_receiver"/>
</dbReference>
<evidence type="ECO:0000313" key="5">
    <source>
        <dbReference type="Proteomes" id="UP001516472"/>
    </source>
</evidence>
<proteinExistence type="predicted"/>
<dbReference type="PANTHER" id="PTHR44591">
    <property type="entry name" value="STRESS RESPONSE REGULATOR PROTEIN 1"/>
    <property type="match status" value="1"/>
</dbReference>
<dbReference type="InterPro" id="IPR011006">
    <property type="entry name" value="CheY-like_superfamily"/>
</dbReference>
<dbReference type="Proteomes" id="UP001516472">
    <property type="component" value="Unassembled WGS sequence"/>
</dbReference>
<accession>A0ABR9PZR0</accession>
<dbReference type="SMART" id="SM00448">
    <property type="entry name" value="REC"/>
    <property type="match status" value="1"/>
</dbReference>
<dbReference type="PANTHER" id="PTHR44591:SF25">
    <property type="entry name" value="CHEMOTAXIS TWO-COMPONENT RESPONSE REGULATOR"/>
    <property type="match status" value="1"/>
</dbReference>
<dbReference type="EMBL" id="JAAIYO010000018">
    <property type="protein sequence ID" value="MBE4753436.1"/>
    <property type="molecule type" value="Genomic_DNA"/>
</dbReference>
<evidence type="ECO:0000256" key="1">
    <source>
        <dbReference type="ARBA" id="ARBA00022553"/>
    </source>
</evidence>
<dbReference type="Gene3D" id="3.40.50.2300">
    <property type="match status" value="1"/>
</dbReference>
<dbReference type="PROSITE" id="PS50110">
    <property type="entry name" value="RESPONSE_REGULATORY"/>
    <property type="match status" value="1"/>
</dbReference>
<evidence type="ECO:0000313" key="4">
    <source>
        <dbReference type="EMBL" id="MBE4753436.1"/>
    </source>
</evidence>
<keyword evidence="1 2" id="KW-0597">Phosphoprotein</keyword>
<feature type="modified residue" description="4-aspartylphosphate" evidence="2">
    <location>
        <position position="58"/>
    </location>
</feature>
<sequence>MSQQQIRALVVDDSQAMRRSIMYALQRLTGVVCVEAEDGVAGLKMLTTQGRFDLVLTDINMPLMDGLKLISHIRQAPEHRGVPIVVVTTEGAAADRARAMALGASAYLVKPVQARVVLETVKELLKLG</sequence>
<feature type="domain" description="Response regulatory" evidence="3">
    <location>
        <begin position="7"/>
        <end position="125"/>
    </location>
</feature>
<name>A0ABR9PZR0_9BACT</name>
<dbReference type="InterPro" id="IPR050595">
    <property type="entry name" value="Bact_response_regulator"/>
</dbReference>
<dbReference type="RefSeq" id="WP_193430583.1">
    <property type="nucleotide sequence ID" value="NZ_CBCSIP010000247.1"/>
</dbReference>
<reference evidence="4 5" key="1">
    <citation type="submission" date="2020-02" db="EMBL/GenBank/DDBJ databases">
        <authorList>
            <person name="Babadi Z.K."/>
            <person name="Risdian C."/>
            <person name="Ebrahimipour G.H."/>
            <person name="Wink J."/>
        </authorList>
    </citation>
    <scope>NUCLEOTIDE SEQUENCE [LARGE SCALE GENOMIC DNA]</scope>
    <source>
        <strain evidence="4 5">ZKHCc1 1396</strain>
    </source>
</reference>
<dbReference type="Pfam" id="PF00072">
    <property type="entry name" value="Response_reg"/>
    <property type="match status" value="1"/>
</dbReference>
<protein>
    <submittedName>
        <fullName evidence="4">Response regulator</fullName>
    </submittedName>
</protein>
<dbReference type="SUPFAM" id="SSF52172">
    <property type="entry name" value="CheY-like"/>
    <property type="match status" value="1"/>
</dbReference>
<evidence type="ECO:0000256" key="2">
    <source>
        <dbReference type="PROSITE-ProRule" id="PRU00169"/>
    </source>
</evidence>
<organism evidence="4 5">
    <name type="scientific">Corallococcus soli</name>
    <dbReference type="NCBI Taxonomy" id="2710757"/>
    <lineage>
        <taxon>Bacteria</taxon>
        <taxon>Pseudomonadati</taxon>
        <taxon>Myxococcota</taxon>
        <taxon>Myxococcia</taxon>
        <taxon>Myxococcales</taxon>
        <taxon>Cystobacterineae</taxon>
        <taxon>Myxococcaceae</taxon>
        <taxon>Corallococcus</taxon>
    </lineage>
</organism>
<evidence type="ECO:0000259" key="3">
    <source>
        <dbReference type="PROSITE" id="PS50110"/>
    </source>
</evidence>
<keyword evidence="5" id="KW-1185">Reference proteome</keyword>
<comment type="caution">
    <text evidence="4">The sequence shown here is derived from an EMBL/GenBank/DDBJ whole genome shotgun (WGS) entry which is preliminary data.</text>
</comment>
<gene>
    <name evidence="4" type="ORF">G4177_35335</name>
</gene>